<feature type="compositionally biased region" description="Low complexity" evidence="1">
    <location>
        <begin position="247"/>
        <end position="267"/>
    </location>
</feature>
<feature type="compositionally biased region" description="Acidic residues" evidence="1">
    <location>
        <begin position="221"/>
        <end position="232"/>
    </location>
</feature>
<protein>
    <recommendedName>
        <fullName evidence="4">No apical meristem-associated C-terminal domain-containing protein</fullName>
    </recommendedName>
</protein>
<evidence type="ECO:0000256" key="1">
    <source>
        <dbReference type="SAM" id="MobiDB-lite"/>
    </source>
</evidence>
<reference evidence="2 3" key="1">
    <citation type="submission" date="2019-02" db="EMBL/GenBank/DDBJ databases">
        <title>Genome sequencing of the rare red list fungi Phlebia centrifuga.</title>
        <authorList>
            <person name="Buettner E."/>
            <person name="Kellner H."/>
        </authorList>
    </citation>
    <scope>NUCLEOTIDE SEQUENCE [LARGE SCALE GENOMIC DNA]</scope>
    <source>
        <strain evidence="2 3">DSM 108282</strain>
    </source>
</reference>
<proteinExistence type="predicted"/>
<feature type="region of interest" description="Disordered" evidence="1">
    <location>
        <begin position="1"/>
        <end position="34"/>
    </location>
</feature>
<gene>
    <name evidence="2" type="ORF">EW026_g5828</name>
</gene>
<name>A0A4S4KCW0_9APHY</name>
<evidence type="ECO:0008006" key="4">
    <source>
        <dbReference type="Google" id="ProtNLM"/>
    </source>
</evidence>
<accession>A0A4S4KCW0</accession>
<dbReference type="AlphaFoldDB" id="A0A4S4KCW0"/>
<dbReference type="Proteomes" id="UP000309038">
    <property type="component" value="Unassembled WGS sequence"/>
</dbReference>
<evidence type="ECO:0000313" key="3">
    <source>
        <dbReference type="Proteomes" id="UP000309038"/>
    </source>
</evidence>
<dbReference type="EMBL" id="SGPJ01000279">
    <property type="protein sequence ID" value="THG95904.1"/>
    <property type="molecule type" value="Genomic_DNA"/>
</dbReference>
<keyword evidence="3" id="KW-1185">Reference proteome</keyword>
<sequence>MSKATTGKSKGGPSKGPPSATPVSPGSDARSSGAAPPIPCPWVYWKGQSLWPRTMRILEYLTNNPGNRAQLFACNKKSCKSKCKEFRVHLRSLGKTGEGLTIKQCTAHPGIKNKVEAICADFPWYDDCHLLWWKQPAINPTTGSSQAGQGLGNEAQAALFPNVCATSSSSQPTVTVGEMSNAMPASTATGDKSGDDSSERSDDAPNANFQIDIDPIASDLNDGDDNDNDIEMQESNPLPTPSPTQLSFATTTATTASMAPTAASLTSRKSSCPRSAYSIAGSAQTRKSGGSGKRSLQDLIDRGSAMEEGAIQLLLKRADIVMANQETKRARYNRNRTVQIEQIASDERKLRLQLELELEKERLAFDCQQLQQEHERQKWAHEEWMQGSAEPQHVWPDLYGIYYWLAAAA</sequence>
<feature type="region of interest" description="Disordered" evidence="1">
    <location>
        <begin position="183"/>
        <end position="296"/>
    </location>
</feature>
<feature type="compositionally biased region" description="Basic and acidic residues" evidence="1">
    <location>
        <begin position="192"/>
        <end position="203"/>
    </location>
</feature>
<comment type="caution">
    <text evidence="2">The sequence shown here is derived from an EMBL/GenBank/DDBJ whole genome shotgun (WGS) entry which is preliminary data.</text>
</comment>
<evidence type="ECO:0000313" key="2">
    <source>
        <dbReference type="EMBL" id="THG95904.1"/>
    </source>
</evidence>
<organism evidence="2 3">
    <name type="scientific">Hermanssonia centrifuga</name>
    <dbReference type="NCBI Taxonomy" id="98765"/>
    <lineage>
        <taxon>Eukaryota</taxon>
        <taxon>Fungi</taxon>
        <taxon>Dikarya</taxon>
        <taxon>Basidiomycota</taxon>
        <taxon>Agaricomycotina</taxon>
        <taxon>Agaricomycetes</taxon>
        <taxon>Polyporales</taxon>
        <taxon>Meruliaceae</taxon>
        <taxon>Hermanssonia</taxon>
    </lineage>
</organism>